<dbReference type="GO" id="GO:0000978">
    <property type="term" value="F:RNA polymerase II cis-regulatory region sequence-specific DNA binding"/>
    <property type="evidence" value="ECO:0007669"/>
    <property type="project" value="TreeGrafter"/>
</dbReference>
<evidence type="ECO:0000259" key="6">
    <source>
        <dbReference type="PROSITE" id="PS50090"/>
    </source>
</evidence>
<organism evidence="8 9">
    <name type="scientific">Sclerotinia trifoliorum</name>
    <dbReference type="NCBI Taxonomy" id="28548"/>
    <lineage>
        <taxon>Eukaryota</taxon>
        <taxon>Fungi</taxon>
        <taxon>Dikarya</taxon>
        <taxon>Ascomycota</taxon>
        <taxon>Pezizomycotina</taxon>
        <taxon>Leotiomycetes</taxon>
        <taxon>Helotiales</taxon>
        <taxon>Sclerotiniaceae</taxon>
        <taxon>Sclerotinia</taxon>
    </lineage>
</organism>
<dbReference type="PROSITE" id="PS51294">
    <property type="entry name" value="HTH_MYB"/>
    <property type="match status" value="2"/>
</dbReference>
<accession>A0A8H2W7D8</accession>
<feature type="domain" description="Myb-like" evidence="6">
    <location>
        <begin position="54"/>
        <end position="104"/>
    </location>
</feature>
<evidence type="ECO:0000256" key="1">
    <source>
        <dbReference type="ARBA" id="ARBA00004123"/>
    </source>
</evidence>
<keyword evidence="2" id="KW-0677">Repeat</keyword>
<dbReference type="SMART" id="SM00717">
    <property type="entry name" value="SANT"/>
    <property type="match status" value="2"/>
</dbReference>
<dbReference type="FunFam" id="1.10.10.60:FF:000355">
    <property type="entry name" value="Transcription factor MYB124"/>
    <property type="match status" value="1"/>
</dbReference>
<dbReference type="PROSITE" id="PS50090">
    <property type="entry name" value="MYB_LIKE"/>
    <property type="match status" value="2"/>
</dbReference>
<dbReference type="Gene3D" id="1.10.10.60">
    <property type="entry name" value="Homeodomain-like"/>
    <property type="match status" value="2"/>
</dbReference>
<feature type="region of interest" description="Disordered" evidence="5">
    <location>
        <begin position="161"/>
        <end position="181"/>
    </location>
</feature>
<dbReference type="CDD" id="cd00167">
    <property type="entry name" value="SANT"/>
    <property type="match status" value="2"/>
</dbReference>
<dbReference type="GO" id="GO:0000278">
    <property type="term" value="P:mitotic cell cycle"/>
    <property type="evidence" value="ECO:0007669"/>
    <property type="project" value="TreeGrafter"/>
</dbReference>
<name>A0A8H2W7D8_9HELO</name>
<dbReference type="InterPro" id="IPR017930">
    <property type="entry name" value="Myb_dom"/>
</dbReference>
<feature type="region of interest" description="Disordered" evidence="5">
    <location>
        <begin position="245"/>
        <end position="297"/>
    </location>
</feature>
<evidence type="ECO:0000313" key="8">
    <source>
        <dbReference type="EMBL" id="CAD6456654.1"/>
    </source>
</evidence>
<comment type="subcellular location">
    <subcellularLocation>
        <location evidence="1">Nucleus</location>
    </subcellularLocation>
</comment>
<dbReference type="GO" id="GO:2000037">
    <property type="term" value="P:regulation of stomatal complex patterning"/>
    <property type="evidence" value="ECO:0007669"/>
    <property type="project" value="UniProtKB-ARBA"/>
</dbReference>
<sequence length="360" mass="40794">MSSSHRRGPWSPAEDTYLVQLVHTQGALNWVRIAQLIGSRSPKQCRERYHQNLKPTLNHDPISPEEGLQIERLVGEMGKRWAEIARRLQGRSDNAVKNWWNGSMNRRRRLVLRRRTSSHSHSFNEQSETLSFARPAHSYSHPTSCHIDTFSSRRIHASLPSPSVSEASRAESLDGAPSLISDTGSNFSISPRVASSPSLELPPLSFNRLDARRPSLPQLQLRANTSPYASEFEAQSLCHPSPERESYYTHVHSNSIKSSHHNRGPSAVNTSVNYPHRRPEQQYPSSLPPSPPRESHHQHEYYILERAQQETPRSVAQPLTAPPSPQHIQLAPIRSISPLNTYSREAKERDARMQLTSLLL</sequence>
<feature type="domain" description="HTH myb-type" evidence="7">
    <location>
        <begin position="2"/>
        <end position="57"/>
    </location>
</feature>
<dbReference type="GO" id="GO:0032875">
    <property type="term" value="P:regulation of DNA endoreduplication"/>
    <property type="evidence" value="ECO:0007669"/>
    <property type="project" value="UniProtKB-ARBA"/>
</dbReference>
<keyword evidence="3" id="KW-0238">DNA-binding</keyword>
<dbReference type="OrthoDB" id="2143914at2759"/>
<evidence type="ECO:0000256" key="3">
    <source>
        <dbReference type="ARBA" id="ARBA00023125"/>
    </source>
</evidence>
<evidence type="ECO:0000256" key="4">
    <source>
        <dbReference type="ARBA" id="ARBA00023242"/>
    </source>
</evidence>
<evidence type="ECO:0000259" key="7">
    <source>
        <dbReference type="PROSITE" id="PS51294"/>
    </source>
</evidence>
<proteinExistence type="predicted"/>
<dbReference type="GO" id="GO:1901002">
    <property type="term" value="P:positive regulation of response to salt stress"/>
    <property type="evidence" value="ECO:0007669"/>
    <property type="project" value="UniProtKB-ARBA"/>
</dbReference>
<dbReference type="GO" id="GO:0033993">
    <property type="term" value="P:response to lipid"/>
    <property type="evidence" value="ECO:0007669"/>
    <property type="project" value="UniProtKB-ARBA"/>
</dbReference>
<feature type="compositionally biased region" description="Polar residues" evidence="5">
    <location>
        <begin position="119"/>
        <end position="130"/>
    </location>
</feature>
<dbReference type="GO" id="GO:0000981">
    <property type="term" value="F:DNA-binding transcription factor activity, RNA polymerase II-specific"/>
    <property type="evidence" value="ECO:0007669"/>
    <property type="project" value="TreeGrafter"/>
</dbReference>
<dbReference type="InterPro" id="IPR009057">
    <property type="entry name" value="Homeodomain-like_sf"/>
</dbReference>
<comment type="caution">
    <text evidence="8">The sequence shown here is derived from an EMBL/GenBank/DDBJ whole genome shotgun (WGS) entry which is preliminary data.</text>
</comment>
<feature type="domain" description="Myb-like" evidence="6">
    <location>
        <begin position="2"/>
        <end position="53"/>
    </location>
</feature>
<feature type="domain" description="HTH myb-type" evidence="7">
    <location>
        <begin position="58"/>
        <end position="108"/>
    </location>
</feature>
<gene>
    <name evidence="8" type="ORF">SCLTRI_LOCUS10493</name>
</gene>
<dbReference type="PANTHER" id="PTHR45614">
    <property type="entry name" value="MYB PROTEIN-RELATED"/>
    <property type="match status" value="1"/>
</dbReference>
<dbReference type="InterPro" id="IPR050560">
    <property type="entry name" value="MYB_TF"/>
</dbReference>
<evidence type="ECO:0000313" key="9">
    <source>
        <dbReference type="Proteomes" id="UP000624404"/>
    </source>
</evidence>
<protein>
    <submittedName>
        <fullName evidence="8">800b8caa-3f9d-4756-8810-ef2de9e850ba-CDS</fullName>
    </submittedName>
</protein>
<keyword evidence="4" id="KW-0539">Nucleus</keyword>
<feature type="region of interest" description="Disordered" evidence="5">
    <location>
        <begin position="114"/>
        <end position="138"/>
    </location>
</feature>
<dbReference type="SUPFAM" id="SSF46689">
    <property type="entry name" value="Homeodomain-like"/>
    <property type="match status" value="1"/>
</dbReference>
<dbReference type="GO" id="GO:1902584">
    <property type="term" value="P:positive regulation of response to water deprivation"/>
    <property type="evidence" value="ECO:0007669"/>
    <property type="project" value="UniProtKB-ARBA"/>
</dbReference>
<dbReference type="GO" id="GO:1902806">
    <property type="term" value="P:regulation of cell cycle G1/S phase transition"/>
    <property type="evidence" value="ECO:0007669"/>
    <property type="project" value="UniProtKB-ARBA"/>
</dbReference>
<dbReference type="InterPro" id="IPR001005">
    <property type="entry name" value="SANT/Myb"/>
</dbReference>
<dbReference type="GO" id="GO:0050891">
    <property type="term" value="P:multicellular organismal-level water homeostasis"/>
    <property type="evidence" value="ECO:0007669"/>
    <property type="project" value="UniProtKB-ARBA"/>
</dbReference>
<evidence type="ECO:0000256" key="2">
    <source>
        <dbReference type="ARBA" id="ARBA00022737"/>
    </source>
</evidence>
<dbReference type="Pfam" id="PF13921">
    <property type="entry name" value="Myb_DNA-bind_6"/>
    <property type="match status" value="1"/>
</dbReference>
<dbReference type="PANTHER" id="PTHR45614:SF25">
    <property type="entry name" value="MYB PROTEIN"/>
    <property type="match status" value="1"/>
</dbReference>
<dbReference type="GO" id="GO:0005634">
    <property type="term" value="C:nucleus"/>
    <property type="evidence" value="ECO:0007669"/>
    <property type="project" value="UniProtKB-SubCell"/>
</dbReference>
<reference evidence="8" key="1">
    <citation type="submission" date="2020-10" db="EMBL/GenBank/DDBJ databases">
        <authorList>
            <person name="Kusch S."/>
        </authorList>
    </citation>
    <scope>NUCLEOTIDE SEQUENCE</scope>
    <source>
        <strain evidence="8">SwB9</strain>
    </source>
</reference>
<dbReference type="GO" id="GO:0045944">
    <property type="term" value="P:positive regulation of transcription by RNA polymerase II"/>
    <property type="evidence" value="ECO:0007669"/>
    <property type="project" value="TreeGrafter"/>
</dbReference>
<keyword evidence="9" id="KW-1185">Reference proteome</keyword>
<dbReference type="EMBL" id="CAJHIA010000037">
    <property type="protein sequence ID" value="CAD6456654.1"/>
    <property type="molecule type" value="Genomic_DNA"/>
</dbReference>
<dbReference type="AlphaFoldDB" id="A0A8H2W7D8"/>
<evidence type="ECO:0000256" key="5">
    <source>
        <dbReference type="SAM" id="MobiDB-lite"/>
    </source>
</evidence>
<dbReference type="Proteomes" id="UP000624404">
    <property type="component" value="Unassembled WGS sequence"/>
</dbReference>